<evidence type="ECO:0000313" key="4">
    <source>
        <dbReference type="Proteomes" id="UP000000763"/>
    </source>
</evidence>
<reference evidence="3" key="3">
    <citation type="journal article" date="2005" name="PLoS Biol.">
        <title>The genomes of Oryza sativa: a history of duplications.</title>
        <authorList>
            <person name="Yu J."/>
            <person name="Wang J."/>
            <person name="Lin W."/>
            <person name="Li S."/>
            <person name="Li H."/>
            <person name="Zhou J."/>
            <person name="Ni P."/>
            <person name="Dong W."/>
            <person name="Hu S."/>
            <person name="Zeng C."/>
            <person name="Zhang J."/>
            <person name="Zhang Y."/>
            <person name="Li R."/>
            <person name="Xu Z."/>
            <person name="Li S."/>
            <person name="Li X."/>
            <person name="Zheng H."/>
            <person name="Cong L."/>
            <person name="Lin L."/>
            <person name="Yin J."/>
            <person name="Geng J."/>
            <person name="Li G."/>
            <person name="Shi J."/>
            <person name="Liu J."/>
            <person name="Lv H."/>
            <person name="Li J."/>
            <person name="Wang J."/>
            <person name="Deng Y."/>
            <person name="Ran L."/>
            <person name="Shi X."/>
            <person name="Wang X."/>
            <person name="Wu Q."/>
            <person name="Li C."/>
            <person name="Ren X."/>
            <person name="Wang J."/>
            <person name="Wang X."/>
            <person name="Li D."/>
            <person name="Liu D."/>
            <person name="Zhang X."/>
            <person name="Ji Z."/>
            <person name="Zhao W."/>
            <person name="Sun Y."/>
            <person name="Zhang Z."/>
            <person name="Bao J."/>
            <person name="Han Y."/>
            <person name="Dong L."/>
            <person name="Ji J."/>
            <person name="Chen P."/>
            <person name="Wu S."/>
            <person name="Liu J."/>
            <person name="Xiao Y."/>
            <person name="Bu D."/>
            <person name="Tan J."/>
            <person name="Yang L."/>
            <person name="Ye C."/>
            <person name="Zhang J."/>
            <person name="Xu J."/>
            <person name="Zhou Y."/>
            <person name="Yu Y."/>
            <person name="Zhang B."/>
            <person name="Zhuang S."/>
            <person name="Wei H."/>
            <person name="Liu B."/>
            <person name="Lei M."/>
            <person name="Yu H."/>
            <person name="Li Y."/>
            <person name="Xu H."/>
            <person name="Wei S."/>
            <person name="He X."/>
            <person name="Fang L."/>
            <person name="Zhang Z."/>
            <person name="Zhang Y."/>
            <person name="Huang X."/>
            <person name="Su Z."/>
            <person name="Tong W."/>
            <person name="Li J."/>
            <person name="Tong Z."/>
            <person name="Li S."/>
            <person name="Ye J."/>
            <person name="Wang L."/>
            <person name="Fang L."/>
            <person name="Lei T."/>
            <person name="Chen C."/>
            <person name="Chen H."/>
            <person name="Xu Z."/>
            <person name="Li H."/>
            <person name="Huang H."/>
            <person name="Zhang F."/>
            <person name="Xu H."/>
            <person name="Li N."/>
            <person name="Zhao C."/>
            <person name="Li S."/>
            <person name="Dong L."/>
            <person name="Huang Y."/>
            <person name="Li L."/>
            <person name="Xi Y."/>
            <person name="Qi Q."/>
            <person name="Li W."/>
            <person name="Zhang B."/>
            <person name="Hu W."/>
            <person name="Zhang Y."/>
            <person name="Tian X."/>
            <person name="Jiao Y."/>
            <person name="Liang X."/>
            <person name="Jin J."/>
            <person name="Gao L."/>
            <person name="Zheng W."/>
            <person name="Hao B."/>
            <person name="Liu S."/>
            <person name="Wang W."/>
            <person name="Yuan L."/>
            <person name="Cao M."/>
            <person name="McDermott J."/>
            <person name="Samudrala R."/>
            <person name="Wang J."/>
            <person name="Wong G.K."/>
            <person name="Yang H."/>
        </authorList>
    </citation>
    <scope>NUCLEOTIDE SEQUENCE [LARGE SCALE GENOMIC DNA]</scope>
</reference>
<reference evidence="4" key="4">
    <citation type="journal article" date="2008" name="Nucleic Acids Res.">
        <title>The rice annotation project database (RAP-DB): 2008 update.</title>
        <authorList>
            <consortium name="The rice annotation project (RAP)"/>
        </authorList>
    </citation>
    <scope>GENOME REANNOTATION</scope>
    <source>
        <strain evidence="4">cv. Nipponbare</strain>
    </source>
</reference>
<protein>
    <submittedName>
        <fullName evidence="3">Uncharacterized protein</fullName>
    </submittedName>
</protein>
<reference evidence="4" key="2">
    <citation type="journal article" date="2005" name="Nature">
        <title>The map-based sequence of the rice genome.</title>
        <authorList>
            <consortium name="International rice genome sequencing project (IRGSP)"/>
            <person name="Matsumoto T."/>
            <person name="Wu J."/>
            <person name="Kanamori H."/>
            <person name="Katayose Y."/>
            <person name="Fujisawa M."/>
            <person name="Namiki N."/>
            <person name="Mizuno H."/>
            <person name="Yamamoto K."/>
            <person name="Antonio B.A."/>
            <person name="Baba T."/>
            <person name="Sakata K."/>
            <person name="Nagamura Y."/>
            <person name="Aoki H."/>
            <person name="Arikawa K."/>
            <person name="Arita K."/>
            <person name="Bito T."/>
            <person name="Chiden Y."/>
            <person name="Fujitsuka N."/>
            <person name="Fukunaka R."/>
            <person name="Hamada M."/>
            <person name="Harada C."/>
            <person name="Hayashi A."/>
            <person name="Hijishita S."/>
            <person name="Honda M."/>
            <person name="Hosokawa S."/>
            <person name="Ichikawa Y."/>
            <person name="Idonuma A."/>
            <person name="Iijima M."/>
            <person name="Ikeda M."/>
            <person name="Ikeno M."/>
            <person name="Ito K."/>
            <person name="Ito S."/>
            <person name="Ito T."/>
            <person name="Ito Y."/>
            <person name="Ito Y."/>
            <person name="Iwabuchi A."/>
            <person name="Kamiya K."/>
            <person name="Karasawa W."/>
            <person name="Kurita K."/>
            <person name="Katagiri S."/>
            <person name="Kikuta A."/>
            <person name="Kobayashi H."/>
            <person name="Kobayashi N."/>
            <person name="Machita K."/>
            <person name="Maehara T."/>
            <person name="Masukawa M."/>
            <person name="Mizubayashi T."/>
            <person name="Mukai Y."/>
            <person name="Nagasaki H."/>
            <person name="Nagata Y."/>
            <person name="Naito S."/>
            <person name="Nakashima M."/>
            <person name="Nakama Y."/>
            <person name="Nakamichi Y."/>
            <person name="Nakamura M."/>
            <person name="Meguro A."/>
            <person name="Negishi M."/>
            <person name="Ohta I."/>
            <person name="Ohta T."/>
            <person name="Okamoto M."/>
            <person name="Ono N."/>
            <person name="Saji S."/>
            <person name="Sakaguchi M."/>
            <person name="Sakai K."/>
            <person name="Shibata M."/>
            <person name="Shimokawa T."/>
            <person name="Song J."/>
            <person name="Takazaki Y."/>
            <person name="Terasawa K."/>
            <person name="Tsugane M."/>
            <person name="Tsuji K."/>
            <person name="Ueda S."/>
            <person name="Waki K."/>
            <person name="Yamagata H."/>
            <person name="Yamamoto M."/>
            <person name="Yamamoto S."/>
            <person name="Yamane H."/>
            <person name="Yoshiki S."/>
            <person name="Yoshihara R."/>
            <person name="Yukawa K."/>
            <person name="Zhong H."/>
            <person name="Yano M."/>
            <person name="Yuan Q."/>
            <person name="Ouyang S."/>
            <person name="Liu J."/>
            <person name="Jones K.M."/>
            <person name="Gansberger K."/>
            <person name="Moffat K."/>
            <person name="Hill J."/>
            <person name="Bera J."/>
            <person name="Fadrosh D."/>
            <person name="Jin S."/>
            <person name="Johri S."/>
            <person name="Kim M."/>
            <person name="Overton L."/>
            <person name="Reardon M."/>
            <person name="Tsitrin T."/>
            <person name="Vuong H."/>
            <person name="Weaver B."/>
            <person name="Ciecko A."/>
            <person name="Tallon L."/>
            <person name="Jackson J."/>
            <person name="Pai G."/>
            <person name="Aken S.V."/>
            <person name="Utterback T."/>
            <person name="Reidmuller S."/>
            <person name="Feldblyum T."/>
            <person name="Hsiao J."/>
            <person name="Zismann V."/>
            <person name="Iobst S."/>
            <person name="de Vazeille A.R."/>
            <person name="Buell C.R."/>
            <person name="Ying K."/>
            <person name="Li Y."/>
            <person name="Lu T."/>
            <person name="Huang Y."/>
            <person name="Zhao Q."/>
            <person name="Feng Q."/>
            <person name="Zhang L."/>
            <person name="Zhu J."/>
            <person name="Weng Q."/>
            <person name="Mu J."/>
            <person name="Lu Y."/>
            <person name="Fan D."/>
            <person name="Liu Y."/>
            <person name="Guan J."/>
            <person name="Zhang Y."/>
            <person name="Yu S."/>
            <person name="Liu X."/>
            <person name="Zhang Y."/>
            <person name="Hong G."/>
            <person name="Han B."/>
            <person name="Choisne N."/>
            <person name="Demange N."/>
            <person name="Orjeda G."/>
            <person name="Samain S."/>
            <person name="Cattolico L."/>
            <person name="Pelletier E."/>
            <person name="Couloux A."/>
            <person name="Segurens B."/>
            <person name="Wincker P."/>
            <person name="D'Hont A."/>
            <person name="Scarpelli C."/>
            <person name="Weissenbach J."/>
            <person name="Salanoubat M."/>
            <person name="Quetier F."/>
            <person name="Yu Y."/>
            <person name="Kim H.R."/>
            <person name="Rambo T."/>
            <person name="Currie J."/>
            <person name="Collura K."/>
            <person name="Luo M."/>
            <person name="Yang T."/>
            <person name="Ammiraju J.S.S."/>
            <person name="Engler F."/>
            <person name="Soderlund C."/>
            <person name="Wing R.A."/>
            <person name="Palmer L.E."/>
            <person name="de la Bastide M."/>
            <person name="Spiegel L."/>
            <person name="Nascimento L."/>
            <person name="Zutavern T."/>
            <person name="O'Shaughnessy A."/>
            <person name="Dike S."/>
            <person name="Dedhia N."/>
            <person name="Preston R."/>
            <person name="Balija V."/>
            <person name="McCombie W.R."/>
            <person name="Chow T."/>
            <person name="Chen H."/>
            <person name="Chung M."/>
            <person name="Chen C."/>
            <person name="Shaw J."/>
            <person name="Wu H."/>
            <person name="Hsiao K."/>
            <person name="Chao Y."/>
            <person name="Chu M."/>
            <person name="Cheng C."/>
            <person name="Hour A."/>
            <person name="Lee P."/>
            <person name="Lin S."/>
            <person name="Lin Y."/>
            <person name="Liou J."/>
            <person name="Liu S."/>
            <person name="Hsing Y."/>
            <person name="Raghuvanshi S."/>
            <person name="Mohanty A."/>
            <person name="Bharti A.K."/>
            <person name="Gaur A."/>
            <person name="Gupta V."/>
            <person name="Kumar D."/>
            <person name="Ravi V."/>
            <person name="Vij S."/>
            <person name="Kapur A."/>
            <person name="Khurana P."/>
            <person name="Khurana P."/>
            <person name="Khurana J.P."/>
            <person name="Tyagi A.K."/>
            <person name="Gaikwad K."/>
            <person name="Singh A."/>
            <person name="Dalal V."/>
            <person name="Srivastava S."/>
            <person name="Dixit A."/>
            <person name="Pal A.K."/>
            <person name="Ghazi I.A."/>
            <person name="Yadav M."/>
            <person name="Pandit A."/>
            <person name="Bhargava A."/>
            <person name="Sureshbabu K."/>
            <person name="Batra K."/>
            <person name="Sharma T.R."/>
            <person name="Mohapatra T."/>
            <person name="Singh N.K."/>
            <person name="Messing J."/>
            <person name="Nelson A.B."/>
            <person name="Fuks G."/>
            <person name="Kavchok S."/>
            <person name="Keizer G."/>
            <person name="Linton E."/>
            <person name="Llaca V."/>
            <person name="Song R."/>
            <person name="Tanyolac B."/>
            <person name="Young S."/>
            <person name="Ho-Il K."/>
            <person name="Hahn J.H."/>
            <person name="Sangsakoo G."/>
            <person name="Vanavichit A."/>
            <person name="de Mattos Luiz.A.T."/>
            <person name="Zimmer P.D."/>
            <person name="Malone G."/>
            <person name="Dellagostin O."/>
            <person name="de Oliveira A.C."/>
            <person name="Bevan M."/>
            <person name="Bancroft I."/>
            <person name="Minx P."/>
            <person name="Cordum H."/>
            <person name="Wilson R."/>
            <person name="Cheng Z."/>
            <person name="Jin W."/>
            <person name="Jiang J."/>
            <person name="Leong S.A."/>
            <person name="Iwama H."/>
            <person name="Gojobori T."/>
            <person name="Itoh T."/>
            <person name="Niimura Y."/>
            <person name="Fujii Y."/>
            <person name="Habara T."/>
            <person name="Sakai H."/>
            <person name="Sato Y."/>
            <person name="Wilson G."/>
            <person name="Kumar K."/>
            <person name="McCouch S."/>
            <person name="Juretic N."/>
            <person name="Hoen D."/>
            <person name="Wright S."/>
            <person name="Bruskiewich R."/>
            <person name="Bureau T."/>
            <person name="Miyao A."/>
            <person name="Hirochika H."/>
            <person name="Nishikawa T."/>
            <person name="Kadowaki K."/>
            <person name="Sugiura M."/>
            <person name="Burr B."/>
            <person name="Sasaki T."/>
        </authorList>
    </citation>
    <scope>NUCLEOTIDE SEQUENCE [LARGE SCALE GENOMIC DNA]</scope>
    <source>
        <strain evidence="4">cv. Nipponbare</strain>
    </source>
</reference>
<accession>B9FSP7</accession>
<proteinExistence type="predicted"/>
<evidence type="ECO:0000313" key="2">
    <source>
        <dbReference type="EMBL" id="BAD68441.1"/>
    </source>
</evidence>
<feature type="region of interest" description="Disordered" evidence="1">
    <location>
        <begin position="1"/>
        <end position="27"/>
    </location>
</feature>
<name>B9FSP7_ORYSJ</name>
<evidence type="ECO:0000256" key="1">
    <source>
        <dbReference type="SAM" id="MobiDB-lite"/>
    </source>
</evidence>
<dbReference type="Proteomes" id="UP000007752">
    <property type="component" value="Chromosome 6"/>
</dbReference>
<organism evidence="3">
    <name type="scientific">Oryza sativa subsp. japonica</name>
    <name type="common">Rice</name>
    <dbReference type="NCBI Taxonomy" id="39947"/>
    <lineage>
        <taxon>Eukaryota</taxon>
        <taxon>Viridiplantae</taxon>
        <taxon>Streptophyta</taxon>
        <taxon>Embryophyta</taxon>
        <taxon>Tracheophyta</taxon>
        <taxon>Spermatophyta</taxon>
        <taxon>Magnoliopsida</taxon>
        <taxon>Liliopsida</taxon>
        <taxon>Poales</taxon>
        <taxon>Poaceae</taxon>
        <taxon>BOP clade</taxon>
        <taxon>Oryzoideae</taxon>
        <taxon>Oryzeae</taxon>
        <taxon>Oryzinae</taxon>
        <taxon>Oryza</taxon>
        <taxon>Oryza sativa</taxon>
    </lineage>
</organism>
<dbReference type="EMBL" id="CM000143">
    <property type="protein sequence ID" value="EEE65508.1"/>
    <property type="molecule type" value="Genomic_DNA"/>
</dbReference>
<gene>
    <name evidence="3" type="ORF">OsJ_20943</name>
    <name evidence="2" type="ORF">P0662B01.37</name>
</gene>
<evidence type="ECO:0000313" key="3">
    <source>
        <dbReference type="EMBL" id="EEE65508.1"/>
    </source>
</evidence>
<reference evidence="2" key="1">
    <citation type="submission" date="2001-04" db="EMBL/GenBank/DDBJ databases">
        <title>Oryza sativa nipponbare(GA3) genomic DNA, chromosome 6, PAC clone:P0662B01.</title>
        <authorList>
            <person name="Sasaki T."/>
            <person name="Matsumoto T."/>
            <person name="Yamamoto K."/>
        </authorList>
    </citation>
    <scope>NUCLEOTIDE SEQUENCE</scope>
</reference>
<dbReference type="OMA" id="MAADWEG"/>
<dbReference type="AlphaFoldDB" id="B9FSP7"/>
<dbReference type="Proteomes" id="UP000000763">
    <property type="component" value="Chromosome 6"/>
</dbReference>
<reference evidence="3" key="5">
    <citation type="submission" date="2008-12" db="EMBL/GenBank/DDBJ databases">
        <title>Improved gene annotation of the rice (Oryza sativa) genomes.</title>
        <authorList>
            <person name="Wang J."/>
            <person name="Li R."/>
            <person name="Fan W."/>
            <person name="Huang Q."/>
            <person name="Zhang J."/>
            <person name="Zhou Y."/>
            <person name="Hu Y."/>
            <person name="Zi S."/>
            <person name="Li J."/>
            <person name="Ni P."/>
            <person name="Zheng H."/>
            <person name="Zhang Y."/>
            <person name="Zhao M."/>
            <person name="Hao Q."/>
            <person name="McDermott J."/>
            <person name="Samudrala R."/>
            <person name="Kristiansen K."/>
            <person name="Wong G.K.-S."/>
        </authorList>
    </citation>
    <scope>NUCLEOTIDE SEQUENCE</scope>
</reference>
<dbReference type="EMBL" id="AP003491">
    <property type="protein sequence ID" value="BAD68441.1"/>
    <property type="molecule type" value="Genomic_DNA"/>
</dbReference>
<sequence length="102" mass="11017">MLLPVSIPNSPLGGTVKQRQKGDAEGNMAADWEGRWSYGDGGGKGLFVTYSNLCFHSASTYGLRLTVRRPPALGPWGREWRRPRLSTSSLSAPARGGSRGEI</sequence>
<dbReference type="Gramene" id="Os06t0273100-01">
    <property type="protein sequence ID" value="Os06t0273100-01"/>
    <property type="gene ID" value="Os06g0273100"/>
</dbReference>